<dbReference type="SUPFAM" id="SSF46785">
    <property type="entry name" value="Winged helix' DNA-binding domain"/>
    <property type="match status" value="1"/>
</dbReference>
<dbReference type="eggNOG" id="COG1846">
    <property type="taxonomic scope" value="Bacteria"/>
</dbReference>
<feature type="domain" description="HTH marR-type" evidence="1">
    <location>
        <begin position="8"/>
        <end position="146"/>
    </location>
</feature>
<dbReference type="InterPro" id="IPR036390">
    <property type="entry name" value="WH_DNA-bd_sf"/>
</dbReference>
<dbReference type="PANTHER" id="PTHR33164:SF99">
    <property type="entry name" value="MARR FAMILY REGULATORY PROTEIN"/>
    <property type="match status" value="1"/>
</dbReference>
<evidence type="ECO:0000259" key="1">
    <source>
        <dbReference type="PROSITE" id="PS50995"/>
    </source>
</evidence>
<proteinExistence type="predicted"/>
<dbReference type="AlphaFoldDB" id="A0A1H6UZV8"/>
<dbReference type="GO" id="GO:0003700">
    <property type="term" value="F:DNA-binding transcription factor activity"/>
    <property type="evidence" value="ECO:0007669"/>
    <property type="project" value="InterPro"/>
</dbReference>
<gene>
    <name evidence="2" type="ORF">SAMN05421637_0622</name>
</gene>
<dbReference type="PROSITE" id="PS50995">
    <property type="entry name" value="HTH_MARR_2"/>
    <property type="match status" value="1"/>
</dbReference>
<dbReference type="InterPro" id="IPR036388">
    <property type="entry name" value="WH-like_DNA-bd_sf"/>
</dbReference>
<reference evidence="3" key="1">
    <citation type="submission" date="2016-10" db="EMBL/GenBank/DDBJ databases">
        <authorList>
            <person name="Varghese N."/>
        </authorList>
    </citation>
    <scope>NUCLEOTIDE SEQUENCE [LARGE SCALE GENOMIC DNA]</scope>
    <source>
        <strain evidence="3">DSM 24868</strain>
    </source>
</reference>
<evidence type="ECO:0000313" key="3">
    <source>
        <dbReference type="Proteomes" id="UP000183315"/>
    </source>
</evidence>
<dbReference type="EMBL" id="FNZI01000001">
    <property type="protein sequence ID" value="SEI97873.1"/>
    <property type="molecule type" value="Genomic_DNA"/>
</dbReference>
<dbReference type="Proteomes" id="UP000183315">
    <property type="component" value="Unassembled WGS sequence"/>
</dbReference>
<sequence length="152" mass="16771">METRTRGRTRLANDAWEAALGAHGVLMRRFTAEDVWHGLTMREYDVLYTLSKCDSPQRLGDLGGHVLLSQPGLSRLVDRLVERGLVSRCADPRDARAANLTLTDEGRALQRRIGRAHGASVAAALTSRLTDEELALLESLSLKLTIDPEELP</sequence>
<dbReference type="RefSeq" id="WP_042212890.1">
    <property type="nucleotide sequence ID" value="NZ_BBLU01000002.1"/>
</dbReference>
<dbReference type="Gene3D" id="1.10.10.10">
    <property type="entry name" value="Winged helix-like DNA-binding domain superfamily/Winged helix DNA-binding domain"/>
    <property type="match status" value="1"/>
</dbReference>
<dbReference type="PANTHER" id="PTHR33164">
    <property type="entry name" value="TRANSCRIPTIONAL REGULATOR, MARR FAMILY"/>
    <property type="match status" value="1"/>
</dbReference>
<dbReference type="PRINTS" id="PR00598">
    <property type="entry name" value="HTHMARR"/>
</dbReference>
<dbReference type="STRING" id="1043493.SAMN05421637_0622"/>
<evidence type="ECO:0000313" key="2">
    <source>
        <dbReference type="EMBL" id="SEI97873.1"/>
    </source>
</evidence>
<name>A0A1H6UZV8_9MICO</name>
<dbReference type="InterPro" id="IPR000835">
    <property type="entry name" value="HTH_MarR-typ"/>
</dbReference>
<dbReference type="SMART" id="SM00347">
    <property type="entry name" value="HTH_MARR"/>
    <property type="match status" value="1"/>
</dbReference>
<dbReference type="GO" id="GO:0006950">
    <property type="term" value="P:response to stress"/>
    <property type="evidence" value="ECO:0007669"/>
    <property type="project" value="TreeGrafter"/>
</dbReference>
<protein>
    <submittedName>
        <fullName evidence="2">Transcriptional regulator, MarR family</fullName>
    </submittedName>
</protein>
<dbReference type="InterPro" id="IPR039422">
    <property type="entry name" value="MarR/SlyA-like"/>
</dbReference>
<accession>A0A1H6UZV8</accession>
<organism evidence="2 3">
    <name type="scientific">Demequina mangrovi</name>
    <dbReference type="NCBI Taxonomy" id="1043493"/>
    <lineage>
        <taxon>Bacteria</taxon>
        <taxon>Bacillati</taxon>
        <taxon>Actinomycetota</taxon>
        <taxon>Actinomycetes</taxon>
        <taxon>Micrococcales</taxon>
        <taxon>Demequinaceae</taxon>
        <taxon>Demequina</taxon>
    </lineage>
</organism>
<keyword evidence="3" id="KW-1185">Reference proteome</keyword>
<dbReference type="Pfam" id="PF12802">
    <property type="entry name" value="MarR_2"/>
    <property type="match status" value="1"/>
</dbReference>
<dbReference type="OrthoDB" id="3178168at2"/>